<dbReference type="Pfam" id="PF19420">
    <property type="entry name" value="DDAH_eukar"/>
    <property type="match status" value="1"/>
</dbReference>
<dbReference type="GO" id="GO:0000052">
    <property type="term" value="P:citrulline metabolic process"/>
    <property type="evidence" value="ECO:0007669"/>
    <property type="project" value="TreeGrafter"/>
</dbReference>
<evidence type="ECO:0000256" key="2">
    <source>
        <dbReference type="ARBA" id="ARBA00022801"/>
    </source>
</evidence>
<feature type="active site" description="Proton donor" evidence="3">
    <location>
        <position position="164"/>
    </location>
</feature>
<dbReference type="PANTHER" id="PTHR12737:SF9">
    <property type="entry name" value="DIMETHYLARGININASE"/>
    <property type="match status" value="1"/>
</dbReference>
<dbReference type="SUPFAM" id="SSF55909">
    <property type="entry name" value="Pentein"/>
    <property type="match status" value="1"/>
</dbReference>
<sequence>MKFKNAIVRKPSQSLVRGLTSSPMLGKPDYYLALQQHENYINALTQCGVEITQLPAIEEYPDACFVEDVALLTEKIALLTHPGAASRQGEVTQIAPTIQAFFPNNLARITVPGTLEAGDVLCINNHFYVGLSARTNLEGAQQMMQIITAVGYTASCIPLKEFLHLKTGVSYLDHGYLLVSGELINHPEFCQFKQIPIDNNEAYAANCIMVNGTVLMPNGFPKAKKAVEDHGFSVVTLDVSEFRKIDGGLSCLSLRF</sequence>
<dbReference type="AlphaFoldDB" id="A0A0W0SDP6"/>
<dbReference type="OrthoDB" id="9790596at2"/>
<keyword evidence="5" id="KW-1185">Reference proteome</keyword>
<dbReference type="Gene3D" id="3.75.10.10">
    <property type="entry name" value="L-arginine/glycine Amidinotransferase, Chain A"/>
    <property type="match status" value="1"/>
</dbReference>
<reference evidence="4 5" key="1">
    <citation type="submission" date="2015-11" db="EMBL/GenBank/DDBJ databases">
        <title>Genomic analysis of 38 Legionella species identifies large and diverse effector repertoires.</title>
        <authorList>
            <person name="Burstein D."/>
            <person name="Amaro F."/>
            <person name="Zusman T."/>
            <person name="Lifshitz Z."/>
            <person name="Cohen O."/>
            <person name="Gilbert J.A."/>
            <person name="Pupko T."/>
            <person name="Shuman H.A."/>
            <person name="Segal G."/>
        </authorList>
    </citation>
    <scope>NUCLEOTIDE SEQUENCE [LARGE SCALE GENOMIC DNA]</scope>
    <source>
        <strain evidence="4 5">ATCC 43878</strain>
    </source>
</reference>
<comment type="caution">
    <text evidence="4">The sequence shown here is derived from an EMBL/GenBank/DDBJ whole genome shotgun (WGS) entry which is preliminary data.</text>
</comment>
<evidence type="ECO:0000256" key="1">
    <source>
        <dbReference type="ARBA" id="ARBA00008532"/>
    </source>
</evidence>
<dbReference type="GO" id="GO:0016597">
    <property type="term" value="F:amino acid binding"/>
    <property type="evidence" value="ECO:0007669"/>
    <property type="project" value="TreeGrafter"/>
</dbReference>
<dbReference type="GO" id="GO:0006525">
    <property type="term" value="P:arginine metabolic process"/>
    <property type="evidence" value="ECO:0007669"/>
    <property type="project" value="TreeGrafter"/>
</dbReference>
<dbReference type="STRING" id="29422.Lbru_2118"/>
<gene>
    <name evidence="4" type="ORF">Lbru_2118</name>
</gene>
<evidence type="ECO:0000256" key="3">
    <source>
        <dbReference type="PIRSR" id="PIRSR633199-1"/>
    </source>
</evidence>
<dbReference type="EMBL" id="LNXV01000029">
    <property type="protein sequence ID" value="KTC81598.1"/>
    <property type="molecule type" value="Genomic_DNA"/>
</dbReference>
<dbReference type="GO" id="GO:0045429">
    <property type="term" value="P:positive regulation of nitric oxide biosynthetic process"/>
    <property type="evidence" value="ECO:0007669"/>
    <property type="project" value="TreeGrafter"/>
</dbReference>
<protein>
    <submittedName>
        <fullName evidence="4">NG,NG-dimethylarginine dimethylaminohydrolase</fullName>
    </submittedName>
</protein>
<evidence type="ECO:0000313" key="5">
    <source>
        <dbReference type="Proteomes" id="UP000054742"/>
    </source>
</evidence>
<name>A0A0W0SDP6_9GAMM</name>
<dbReference type="PATRIC" id="fig|29422.6.peg.2259"/>
<proteinExistence type="inferred from homology"/>
<accession>A0A0W0SDP6</accession>
<feature type="active site" description="Nucleophile" evidence="3">
    <location>
        <position position="251"/>
    </location>
</feature>
<dbReference type="Proteomes" id="UP000054742">
    <property type="component" value="Unassembled WGS sequence"/>
</dbReference>
<dbReference type="GO" id="GO:0016403">
    <property type="term" value="F:dimethylargininase activity"/>
    <property type="evidence" value="ECO:0007669"/>
    <property type="project" value="TreeGrafter"/>
</dbReference>
<organism evidence="4 5">
    <name type="scientific">Legionella brunensis</name>
    <dbReference type="NCBI Taxonomy" id="29422"/>
    <lineage>
        <taxon>Bacteria</taxon>
        <taxon>Pseudomonadati</taxon>
        <taxon>Pseudomonadota</taxon>
        <taxon>Gammaproteobacteria</taxon>
        <taxon>Legionellales</taxon>
        <taxon>Legionellaceae</taxon>
        <taxon>Legionella</taxon>
    </lineage>
</organism>
<dbReference type="InterPro" id="IPR033199">
    <property type="entry name" value="DDAH-like"/>
</dbReference>
<dbReference type="RefSeq" id="WP_058442104.1">
    <property type="nucleotide sequence ID" value="NZ_CAAAHU010000005.1"/>
</dbReference>
<keyword evidence="2 4" id="KW-0378">Hydrolase</keyword>
<dbReference type="PANTHER" id="PTHR12737">
    <property type="entry name" value="DIMETHYLARGININE DIMETHYLAMINOHYDROLASE"/>
    <property type="match status" value="1"/>
</dbReference>
<comment type="similarity">
    <text evidence="1">Belongs to the DDAH family.</text>
</comment>
<evidence type="ECO:0000313" key="4">
    <source>
        <dbReference type="EMBL" id="KTC81598.1"/>
    </source>
</evidence>